<name>A0ABS5BYP7_9BACT</name>
<evidence type="ECO:0000313" key="3">
    <source>
        <dbReference type="Proteomes" id="UP000676565"/>
    </source>
</evidence>
<proteinExistence type="predicted"/>
<evidence type="ECO:0000313" key="2">
    <source>
        <dbReference type="EMBL" id="MBP3958370.1"/>
    </source>
</evidence>
<dbReference type="EMBL" id="JAGKQQ010000001">
    <property type="protein sequence ID" value="MBP3958370.1"/>
    <property type="molecule type" value="Genomic_DNA"/>
</dbReference>
<dbReference type="Pfam" id="PF13411">
    <property type="entry name" value="MerR_1"/>
    <property type="match status" value="1"/>
</dbReference>
<sequence length="68" mass="8246">MGYLETSKTYTLTDAARMIGMDRGNLSYYVRKGKNPPPFEQIGERYYFDIDKLREWYRTTRHCRRNQS</sequence>
<accession>A0ABS5BYP7</accession>
<dbReference type="RefSeq" id="WP_210658289.1">
    <property type="nucleotide sequence ID" value="NZ_JAGKQQ010000001.1"/>
</dbReference>
<feature type="domain" description="HTH merR-type" evidence="1">
    <location>
        <begin position="10"/>
        <end position="50"/>
    </location>
</feature>
<comment type="caution">
    <text evidence="2">The sequence shown here is derived from an EMBL/GenBank/DDBJ whole genome shotgun (WGS) entry which is preliminary data.</text>
</comment>
<dbReference type="SUPFAM" id="SSF46955">
    <property type="entry name" value="Putative DNA-binding domain"/>
    <property type="match status" value="1"/>
</dbReference>
<dbReference type="Proteomes" id="UP000676565">
    <property type="component" value="Unassembled WGS sequence"/>
</dbReference>
<protein>
    <submittedName>
        <fullName evidence="2">MerR family transcriptional regulator</fullName>
    </submittedName>
</protein>
<reference evidence="2 3" key="1">
    <citation type="submission" date="2021-04" db="EMBL/GenBank/DDBJ databases">
        <authorList>
            <person name="Ivanova A."/>
        </authorList>
    </citation>
    <scope>NUCLEOTIDE SEQUENCE [LARGE SCALE GENOMIC DNA]</scope>
    <source>
        <strain evidence="2 3">G18</strain>
    </source>
</reference>
<gene>
    <name evidence="2" type="ORF">J8F10_24235</name>
</gene>
<organism evidence="2 3">
    <name type="scientific">Gemmata palustris</name>
    <dbReference type="NCBI Taxonomy" id="2822762"/>
    <lineage>
        <taxon>Bacteria</taxon>
        <taxon>Pseudomonadati</taxon>
        <taxon>Planctomycetota</taxon>
        <taxon>Planctomycetia</taxon>
        <taxon>Gemmatales</taxon>
        <taxon>Gemmataceae</taxon>
        <taxon>Gemmata</taxon>
    </lineage>
</organism>
<evidence type="ECO:0000259" key="1">
    <source>
        <dbReference type="Pfam" id="PF13411"/>
    </source>
</evidence>
<dbReference type="InterPro" id="IPR000551">
    <property type="entry name" value="MerR-type_HTH_dom"/>
</dbReference>
<dbReference type="InterPro" id="IPR009061">
    <property type="entry name" value="DNA-bd_dom_put_sf"/>
</dbReference>
<keyword evidence="3" id="KW-1185">Reference proteome</keyword>